<evidence type="ECO:0000259" key="8">
    <source>
        <dbReference type="Pfam" id="PF01385"/>
    </source>
</evidence>
<evidence type="ECO:0000256" key="7">
    <source>
        <dbReference type="SAM" id="MobiDB-lite"/>
    </source>
</evidence>
<gene>
    <name evidence="11" type="ORF">ACFO6V_09685</name>
</gene>
<dbReference type="Pfam" id="PF12323">
    <property type="entry name" value="HTH_OrfB_IS605"/>
    <property type="match status" value="1"/>
</dbReference>
<dbReference type="InterPro" id="IPR001959">
    <property type="entry name" value="Transposase"/>
</dbReference>
<dbReference type="Pfam" id="PF07282">
    <property type="entry name" value="Cas12f1-like_TNB"/>
    <property type="match status" value="1"/>
</dbReference>
<evidence type="ECO:0000313" key="12">
    <source>
        <dbReference type="Proteomes" id="UP001596011"/>
    </source>
</evidence>
<accession>A0ABV9HDX2</accession>
<feature type="compositionally biased region" description="Basic residues" evidence="7">
    <location>
        <begin position="136"/>
        <end position="153"/>
    </location>
</feature>
<keyword evidence="2" id="KW-0815">Transposition</keyword>
<feature type="region of interest" description="Disordered" evidence="7">
    <location>
        <begin position="134"/>
        <end position="153"/>
    </location>
</feature>
<name>A0ABV9HDX2_9MICO</name>
<keyword evidence="12" id="KW-1185">Reference proteome</keyword>
<proteinExistence type="inferred from homology"/>
<organism evidence="11 12">
    <name type="scientific">Promicromonospora alba</name>
    <dbReference type="NCBI Taxonomy" id="1616110"/>
    <lineage>
        <taxon>Bacteria</taxon>
        <taxon>Bacillati</taxon>
        <taxon>Actinomycetota</taxon>
        <taxon>Actinomycetes</taxon>
        <taxon>Micrococcales</taxon>
        <taxon>Promicromonosporaceae</taxon>
        <taxon>Promicromonospora</taxon>
    </lineage>
</organism>
<reference evidence="12" key="1">
    <citation type="journal article" date="2019" name="Int. J. Syst. Evol. Microbiol.">
        <title>The Global Catalogue of Microorganisms (GCM) 10K type strain sequencing project: providing services to taxonomists for standard genome sequencing and annotation.</title>
        <authorList>
            <consortium name="The Broad Institute Genomics Platform"/>
            <consortium name="The Broad Institute Genome Sequencing Center for Infectious Disease"/>
            <person name="Wu L."/>
            <person name="Ma J."/>
        </authorList>
    </citation>
    <scope>NUCLEOTIDE SEQUENCE [LARGE SCALE GENOMIC DNA]</scope>
    <source>
        <strain evidence="12">CCUG 42722</strain>
    </source>
</reference>
<dbReference type="RefSeq" id="WP_377134649.1">
    <property type="nucleotide sequence ID" value="NZ_JBHSFI010000003.1"/>
</dbReference>
<evidence type="ECO:0000256" key="5">
    <source>
        <dbReference type="ARBA" id="ARBA00023125"/>
    </source>
</evidence>
<feature type="domain" description="Transposase putative helix-turn-helix" evidence="10">
    <location>
        <begin position="1"/>
        <end position="46"/>
    </location>
</feature>
<feature type="region of interest" description="Disordered" evidence="7">
    <location>
        <begin position="446"/>
        <end position="496"/>
    </location>
</feature>
<evidence type="ECO:0000256" key="4">
    <source>
        <dbReference type="ARBA" id="ARBA00022833"/>
    </source>
</evidence>
<dbReference type="NCBIfam" id="NF040570">
    <property type="entry name" value="guided_TnpB"/>
    <property type="match status" value="1"/>
</dbReference>
<feature type="domain" description="Cas12f1-like TNB" evidence="9">
    <location>
        <begin position="365"/>
        <end position="432"/>
    </location>
</feature>
<sequence length="496" mass="55182">MARHTTFRFCLDPTVEQSVALARHVGAARFAYNQCLRLHLDAREHHRTLSRRGAGTDAVDRARAEVPWSRFSLINAFNQWKRSEAAGRRFLITGHGVAEVEVTGLAWRSEVSAEVLEEGAVDVGRGLAAWTASRSEKRRGRPIGHPRFKKKTRTGGSFRIRNKTHGKRSSIRVGAADRPRSVTLPKLGTIRVQEDTRRLRRMITTGRARILQATVTHGVRRWWVSVTIEAADLHPAVRHPTRVDDDATGWVGVDRGLHALGVAGTRDGTETLRVQAPKILTTRLRQQRRLARAVSRKMRGSANQRKARTRLARHHLRVRDTRQHFLHQVSNQLVKTHDRLVLEDLNITGIMSNRRLARAVGDAAWGELARQITYKQKWRHGQIVVADRWFASSKICSSCGQVKLDLTLKDRIYTCGHCGLVRDRDLNAAANLAAWAQDHTPAVIDGGGRGGARDGDRQAAGPVINACRRDGTGPHTRVGETSPDDAGTPVQTAPVA</sequence>
<keyword evidence="11" id="KW-0255">Endonuclease</keyword>
<keyword evidence="11" id="KW-0540">Nuclease</keyword>
<dbReference type="Pfam" id="PF01385">
    <property type="entry name" value="OrfB_IS605"/>
    <property type="match status" value="1"/>
</dbReference>
<keyword evidence="5" id="KW-0238">DNA-binding</keyword>
<comment type="similarity">
    <text evidence="1">In the C-terminal section; belongs to the transposase 35 family.</text>
</comment>
<keyword evidence="6" id="KW-0233">DNA recombination</keyword>
<evidence type="ECO:0000313" key="11">
    <source>
        <dbReference type="EMBL" id="MFC4628502.1"/>
    </source>
</evidence>
<keyword evidence="3" id="KW-0479">Metal-binding</keyword>
<evidence type="ECO:0000259" key="10">
    <source>
        <dbReference type="Pfam" id="PF12323"/>
    </source>
</evidence>
<evidence type="ECO:0000256" key="6">
    <source>
        <dbReference type="ARBA" id="ARBA00023172"/>
    </source>
</evidence>
<dbReference type="Proteomes" id="UP001596011">
    <property type="component" value="Unassembled WGS sequence"/>
</dbReference>
<dbReference type="GO" id="GO:0004519">
    <property type="term" value="F:endonuclease activity"/>
    <property type="evidence" value="ECO:0007669"/>
    <property type="project" value="UniProtKB-KW"/>
</dbReference>
<comment type="caution">
    <text evidence="11">The sequence shown here is derived from an EMBL/GenBank/DDBJ whole genome shotgun (WGS) entry which is preliminary data.</text>
</comment>
<evidence type="ECO:0000256" key="2">
    <source>
        <dbReference type="ARBA" id="ARBA00022578"/>
    </source>
</evidence>
<feature type="domain" description="Probable transposase IS891/IS1136/IS1341" evidence="8">
    <location>
        <begin position="248"/>
        <end position="353"/>
    </location>
</feature>
<protein>
    <submittedName>
        <fullName evidence="11">RNA-guided endonuclease InsQ/TnpB family protein</fullName>
    </submittedName>
</protein>
<keyword evidence="11" id="KW-0378">Hydrolase</keyword>
<dbReference type="InterPro" id="IPR021027">
    <property type="entry name" value="Transposase_put_HTH"/>
</dbReference>
<evidence type="ECO:0000256" key="1">
    <source>
        <dbReference type="ARBA" id="ARBA00008761"/>
    </source>
</evidence>
<evidence type="ECO:0000256" key="3">
    <source>
        <dbReference type="ARBA" id="ARBA00022723"/>
    </source>
</evidence>
<dbReference type="InterPro" id="IPR010095">
    <property type="entry name" value="Cas12f1-like_TNB"/>
</dbReference>
<keyword evidence="4" id="KW-0862">Zinc</keyword>
<evidence type="ECO:0000259" key="9">
    <source>
        <dbReference type="Pfam" id="PF07282"/>
    </source>
</evidence>
<dbReference type="EMBL" id="JBHSFI010000003">
    <property type="protein sequence ID" value="MFC4628502.1"/>
    <property type="molecule type" value="Genomic_DNA"/>
</dbReference>